<dbReference type="EMBL" id="JARJLM010000286">
    <property type="protein sequence ID" value="MDF3834613.1"/>
    <property type="molecule type" value="Genomic_DNA"/>
</dbReference>
<organism evidence="8 9">
    <name type="scientific">Cupriavidus basilensis</name>
    <dbReference type="NCBI Taxonomy" id="68895"/>
    <lineage>
        <taxon>Bacteria</taxon>
        <taxon>Pseudomonadati</taxon>
        <taxon>Pseudomonadota</taxon>
        <taxon>Betaproteobacteria</taxon>
        <taxon>Burkholderiales</taxon>
        <taxon>Burkholderiaceae</taxon>
        <taxon>Cupriavidus</taxon>
    </lineage>
</organism>
<dbReference type="InterPro" id="IPR041891">
    <property type="entry name" value="Alpha_CA_prokaryot-like"/>
</dbReference>
<accession>A0ABT6AQB8</accession>
<evidence type="ECO:0000313" key="8">
    <source>
        <dbReference type="EMBL" id="MDF3834613.1"/>
    </source>
</evidence>
<evidence type="ECO:0000313" key="9">
    <source>
        <dbReference type="Proteomes" id="UP001216674"/>
    </source>
</evidence>
<keyword evidence="4" id="KW-0862">Zinc</keyword>
<dbReference type="InterPro" id="IPR023561">
    <property type="entry name" value="Carbonic_anhydrase_a-class"/>
</dbReference>
<dbReference type="SUPFAM" id="SSF51069">
    <property type="entry name" value="Carbonic anhydrase"/>
    <property type="match status" value="1"/>
</dbReference>
<dbReference type="PANTHER" id="PTHR18952:SF265">
    <property type="entry name" value="CARBONIC ANHYDRASE"/>
    <property type="match status" value="1"/>
</dbReference>
<evidence type="ECO:0000259" key="7">
    <source>
        <dbReference type="PROSITE" id="PS51144"/>
    </source>
</evidence>
<evidence type="ECO:0000256" key="1">
    <source>
        <dbReference type="ARBA" id="ARBA00010718"/>
    </source>
</evidence>
<dbReference type="Proteomes" id="UP001216674">
    <property type="component" value="Unassembled WGS sequence"/>
</dbReference>
<keyword evidence="5" id="KW-0456">Lyase</keyword>
<reference evidence="8 9" key="1">
    <citation type="submission" date="2023-03" db="EMBL/GenBank/DDBJ databases">
        <title>Draft assemblies of triclosan tolerant bacteria isolated from returned activated sludge.</title>
        <authorList>
            <person name="Van Hamelsveld S."/>
        </authorList>
    </citation>
    <scope>NUCLEOTIDE SEQUENCE [LARGE SCALE GENOMIC DNA]</scope>
    <source>
        <strain evidence="8 9">GW210010_S58</strain>
    </source>
</reference>
<dbReference type="InterPro" id="IPR001148">
    <property type="entry name" value="CA_dom"/>
</dbReference>
<dbReference type="Pfam" id="PF00194">
    <property type="entry name" value="Carb_anhydrase"/>
    <property type="match status" value="1"/>
</dbReference>
<evidence type="ECO:0000256" key="5">
    <source>
        <dbReference type="ARBA" id="ARBA00023239"/>
    </source>
</evidence>
<feature type="domain" description="Alpha-carbonic anhydrase" evidence="7">
    <location>
        <begin position="76"/>
        <end position="298"/>
    </location>
</feature>
<keyword evidence="9" id="KW-1185">Reference proteome</keyword>
<evidence type="ECO:0000256" key="6">
    <source>
        <dbReference type="ARBA" id="ARBA00048348"/>
    </source>
</evidence>
<dbReference type="Gene3D" id="3.10.200.10">
    <property type="entry name" value="Alpha carbonic anhydrase"/>
    <property type="match status" value="1"/>
</dbReference>
<dbReference type="RefSeq" id="WP_276265614.1">
    <property type="nucleotide sequence ID" value="NZ_JARJLM010000286.1"/>
</dbReference>
<dbReference type="SMART" id="SM01057">
    <property type="entry name" value="Carb_anhydrase"/>
    <property type="match status" value="1"/>
</dbReference>
<dbReference type="PROSITE" id="PS51144">
    <property type="entry name" value="ALPHA_CA_2"/>
    <property type="match status" value="1"/>
</dbReference>
<sequence length="298" mass="32393">MFFKPVKSICKLQLFRLRIASLFFFLHYDARHGIGAHRPASQRITAMMKQMLIAAMLAASAAGAAQGEEHAPGHSTHWTYSGKTGAPHWGDLQPDYATCKLGREQSPINIRGAVKADLPPIGFQYVDRPADVVNTGHTVQVNVPDGGAISLATGQYAFVQLHFHTPSEERINGKAYPLVAHLVHRNAAGKLAAIAVLFKEGKANPVLKRVFPAMPAGVNAPKPLPGGLNVADLLPADRGYYAFVGSLTTPPCSEDVQWRVLKQPVELSRAQLAAFKRLYPMNARPLQPLNARTIQASR</sequence>
<proteinExistence type="inferred from homology"/>
<dbReference type="InterPro" id="IPR036398">
    <property type="entry name" value="CA_dom_sf"/>
</dbReference>
<comment type="similarity">
    <text evidence="1">Belongs to the alpha-carbonic anhydrase family.</text>
</comment>
<gene>
    <name evidence="8" type="ORF">P3W85_16845</name>
</gene>
<name>A0ABT6AQB8_9BURK</name>
<evidence type="ECO:0000256" key="2">
    <source>
        <dbReference type="ARBA" id="ARBA00012925"/>
    </source>
</evidence>
<dbReference type="EC" id="4.2.1.1" evidence="2"/>
<evidence type="ECO:0000256" key="4">
    <source>
        <dbReference type="ARBA" id="ARBA00022833"/>
    </source>
</evidence>
<dbReference type="PANTHER" id="PTHR18952">
    <property type="entry name" value="CARBONIC ANHYDRASE"/>
    <property type="match status" value="1"/>
</dbReference>
<keyword evidence="3" id="KW-0479">Metal-binding</keyword>
<evidence type="ECO:0000256" key="3">
    <source>
        <dbReference type="ARBA" id="ARBA00022723"/>
    </source>
</evidence>
<protein>
    <recommendedName>
        <fullName evidence="2">carbonic anhydrase</fullName>
        <ecNumber evidence="2">4.2.1.1</ecNumber>
    </recommendedName>
</protein>
<dbReference type="CDD" id="cd03124">
    <property type="entry name" value="alpha_CA_prokaryotic_like"/>
    <property type="match status" value="1"/>
</dbReference>
<comment type="catalytic activity">
    <reaction evidence="6">
        <text>hydrogencarbonate + H(+) = CO2 + H2O</text>
        <dbReference type="Rhea" id="RHEA:10748"/>
        <dbReference type="ChEBI" id="CHEBI:15377"/>
        <dbReference type="ChEBI" id="CHEBI:15378"/>
        <dbReference type="ChEBI" id="CHEBI:16526"/>
        <dbReference type="ChEBI" id="CHEBI:17544"/>
        <dbReference type="EC" id="4.2.1.1"/>
    </reaction>
</comment>
<comment type="caution">
    <text evidence="8">The sequence shown here is derived from an EMBL/GenBank/DDBJ whole genome shotgun (WGS) entry which is preliminary data.</text>
</comment>